<comment type="cofactor">
    <cofactor evidence="1">
        <name>Mn(2+)</name>
        <dbReference type="ChEBI" id="CHEBI:29035"/>
    </cofactor>
</comment>
<dbReference type="Pfam" id="PF02833">
    <property type="entry name" value="DHHA2"/>
    <property type="match status" value="1"/>
</dbReference>
<feature type="domain" description="CBS" evidence="9">
    <location>
        <begin position="243"/>
        <end position="300"/>
    </location>
</feature>
<dbReference type="InterPro" id="IPR028979">
    <property type="entry name" value="Ser_kin/Pase_Hpr-like_N_sf"/>
</dbReference>
<dbReference type="GO" id="GO:0005737">
    <property type="term" value="C:cytoplasm"/>
    <property type="evidence" value="ECO:0007669"/>
    <property type="project" value="InterPro"/>
</dbReference>
<dbReference type="Gene3D" id="3.10.310.20">
    <property type="entry name" value="DHHA2 domain"/>
    <property type="match status" value="1"/>
</dbReference>
<dbReference type="EC" id="3.6.1.1" evidence="2"/>
<dbReference type="Gene3D" id="3.90.1640.10">
    <property type="entry name" value="inorganic pyrophosphatase (n-terminal core)"/>
    <property type="match status" value="2"/>
</dbReference>
<evidence type="ECO:0000256" key="8">
    <source>
        <dbReference type="PROSITE-ProRule" id="PRU00703"/>
    </source>
</evidence>
<dbReference type="RefSeq" id="WP_283407482.1">
    <property type="nucleotide sequence ID" value="NZ_FXUF01000001.1"/>
</dbReference>
<accession>A0AA45WST2</accession>
<dbReference type="InterPro" id="IPR001667">
    <property type="entry name" value="DDH_dom"/>
</dbReference>
<dbReference type="NCBIfam" id="NF011442">
    <property type="entry name" value="PRK14869.1-4"/>
    <property type="match status" value="1"/>
</dbReference>
<dbReference type="InterPro" id="IPR046342">
    <property type="entry name" value="CBS_dom_sf"/>
</dbReference>
<keyword evidence="3" id="KW-0479">Metal-binding</keyword>
<dbReference type="SUPFAM" id="SSF64182">
    <property type="entry name" value="DHH phosphoesterases"/>
    <property type="match status" value="1"/>
</dbReference>
<evidence type="ECO:0000256" key="2">
    <source>
        <dbReference type="ARBA" id="ARBA00012146"/>
    </source>
</evidence>
<comment type="caution">
    <text evidence="10">The sequence shown here is derived from an EMBL/GenBank/DDBJ whole genome shotgun (WGS) entry which is preliminary data.</text>
</comment>
<reference evidence="10" key="1">
    <citation type="submission" date="2017-05" db="EMBL/GenBank/DDBJ databases">
        <authorList>
            <person name="Varghese N."/>
            <person name="Submissions S."/>
        </authorList>
    </citation>
    <scope>NUCLEOTIDE SEQUENCE</scope>
    <source>
        <strain evidence="10">Su22</strain>
    </source>
</reference>
<dbReference type="AlphaFoldDB" id="A0AA45WST2"/>
<gene>
    <name evidence="10" type="ORF">SAMN06296020_101120</name>
</gene>
<name>A0AA45WST2_9CLOT</name>
<dbReference type="Pfam" id="PF01368">
    <property type="entry name" value="DHH"/>
    <property type="match status" value="2"/>
</dbReference>
<keyword evidence="11" id="KW-1185">Reference proteome</keyword>
<dbReference type="Proteomes" id="UP001158066">
    <property type="component" value="Unassembled WGS sequence"/>
</dbReference>
<dbReference type="PANTHER" id="PTHR12112:SF22">
    <property type="entry name" value="MANGANESE-DEPENDENT INORGANIC PYROPHOSPHATASE-RELATED"/>
    <property type="match status" value="1"/>
</dbReference>
<dbReference type="InterPro" id="IPR038763">
    <property type="entry name" value="DHH_sf"/>
</dbReference>
<dbReference type="Pfam" id="PF00571">
    <property type="entry name" value="CBS"/>
    <property type="match status" value="1"/>
</dbReference>
<dbReference type="InterPro" id="IPR004097">
    <property type="entry name" value="DHHA2"/>
</dbReference>
<dbReference type="SMART" id="SM01131">
    <property type="entry name" value="DHHA2"/>
    <property type="match status" value="1"/>
</dbReference>
<dbReference type="Pfam" id="PF07085">
    <property type="entry name" value="DRTGG"/>
    <property type="match status" value="1"/>
</dbReference>
<evidence type="ECO:0000256" key="1">
    <source>
        <dbReference type="ARBA" id="ARBA00001936"/>
    </source>
</evidence>
<comment type="catalytic activity">
    <reaction evidence="7">
        <text>diphosphate + H2O = 2 phosphate + H(+)</text>
        <dbReference type="Rhea" id="RHEA:24576"/>
        <dbReference type="ChEBI" id="CHEBI:15377"/>
        <dbReference type="ChEBI" id="CHEBI:15378"/>
        <dbReference type="ChEBI" id="CHEBI:33019"/>
        <dbReference type="ChEBI" id="CHEBI:43474"/>
        <dbReference type="EC" id="3.6.1.1"/>
    </reaction>
</comment>
<dbReference type="InterPro" id="IPR010766">
    <property type="entry name" value="DRTGG"/>
</dbReference>
<evidence type="ECO:0000256" key="5">
    <source>
        <dbReference type="ARBA" id="ARBA00023211"/>
    </source>
</evidence>
<dbReference type="PROSITE" id="PS51371">
    <property type="entry name" value="CBS"/>
    <property type="match status" value="2"/>
</dbReference>
<dbReference type="PANTHER" id="PTHR12112">
    <property type="entry name" value="BNIP - RELATED"/>
    <property type="match status" value="1"/>
</dbReference>
<dbReference type="InterPro" id="IPR038222">
    <property type="entry name" value="DHHA2_dom_sf"/>
</dbReference>
<dbReference type="EMBL" id="FXUF01000001">
    <property type="protein sequence ID" value="SMP38586.1"/>
    <property type="molecule type" value="Genomic_DNA"/>
</dbReference>
<dbReference type="GO" id="GO:0004427">
    <property type="term" value="F:inorganic diphosphate phosphatase activity"/>
    <property type="evidence" value="ECO:0007669"/>
    <property type="project" value="UniProtKB-EC"/>
</dbReference>
<evidence type="ECO:0000313" key="11">
    <source>
        <dbReference type="Proteomes" id="UP001158066"/>
    </source>
</evidence>
<evidence type="ECO:0000256" key="4">
    <source>
        <dbReference type="ARBA" id="ARBA00022801"/>
    </source>
</evidence>
<keyword evidence="4" id="KW-0378">Hydrolase</keyword>
<dbReference type="SMART" id="SM00116">
    <property type="entry name" value="CBS"/>
    <property type="match status" value="2"/>
</dbReference>
<evidence type="ECO:0000256" key="6">
    <source>
        <dbReference type="ARBA" id="ARBA00032535"/>
    </source>
</evidence>
<dbReference type="SUPFAM" id="SSF75138">
    <property type="entry name" value="HprK N-terminal domain-like"/>
    <property type="match status" value="1"/>
</dbReference>
<dbReference type="FunFam" id="3.90.1640.10:FF:000001">
    <property type="entry name" value="Probable manganese-dependent inorganic pyrophosphatase"/>
    <property type="match status" value="1"/>
</dbReference>
<keyword evidence="8" id="KW-0129">CBS domain</keyword>
<dbReference type="SUPFAM" id="SSF54631">
    <property type="entry name" value="CBS-domain pair"/>
    <property type="match status" value="1"/>
</dbReference>
<evidence type="ECO:0000259" key="9">
    <source>
        <dbReference type="PROSITE" id="PS51371"/>
    </source>
</evidence>
<dbReference type="InterPro" id="IPR000644">
    <property type="entry name" value="CBS_dom"/>
</dbReference>
<evidence type="ECO:0000313" key="10">
    <source>
        <dbReference type="EMBL" id="SMP38586.1"/>
    </source>
</evidence>
<dbReference type="GO" id="GO:0046872">
    <property type="term" value="F:metal ion binding"/>
    <property type="evidence" value="ECO:0007669"/>
    <property type="project" value="UniProtKB-KW"/>
</dbReference>
<dbReference type="Gene3D" id="3.40.1390.20">
    <property type="entry name" value="HprK N-terminal domain-like"/>
    <property type="match status" value="1"/>
</dbReference>
<dbReference type="Gene3D" id="3.10.580.10">
    <property type="entry name" value="CBS-domain"/>
    <property type="match status" value="1"/>
</dbReference>
<keyword evidence="5" id="KW-0464">Manganese</keyword>
<feature type="domain" description="CBS" evidence="9">
    <location>
        <begin position="71"/>
        <end position="129"/>
    </location>
</feature>
<evidence type="ECO:0000256" key="7">
    <source>
        <dbReference type="ARBA" id="ARBA00047820"/>
    </source>
</evidence>
<dbReference type="NCBIfam" id="NF011443">
    <property type="entry name" value="PRK14869.1-5"/>
    <property type="match status" value="1"/>
</dbReference>
<organism evidence="10 11">
    <name type="scientific">Anoxynatronum buryatiense</name>
    <dbReference type="NCBI Taxonomy" id="489973"/>
    <lineage>
        <taxon>Bacteria</taxon>
        <taxon>Bacillati</taxon>
        <taxon>Bacillota</taxon>
        <taxon>Clostridia</taxon>
        <taxon>Eubacteriales</taxon>
        <taxon>Clostridiaceae</taxon>
        <taxon>Anoxynatronum</taxon>
    </lineage>
</organism>
<proteinExistence type="predicted"/>
<protein>
    <recommendedName>
        <fullName evidence="2">inorganic diphosphatase</fullName>
        <ecNumber evidence="2">3.6.1.1</ecNumber>
    </recommendedName>
    <alternativeName>
        <fullName evidence="6">Pyrophosphate phospho-hydrolase</fullName>
    </alternativeName>
</protein>
<evidence type="ECO:0000256" key="3">
    <source>
        <dbReference type="ARBA" id="ARBA00022723"/>
    </source>
</evidence>
<sequence>MAVLIFGHKNPDTDSVCSAIAYAALKSRLGIDAVPAAAGKINRETAFVLNRFEVAPPLIIQDVKTQVKDLKLENIPGLPPTTSILEAYHLMEEKHLPTLPVLNDAGELQGIVSMKDIAMGLIRGDFHRLCTSVSNLIDGLNGTLLSGTAGEIEGRISVIAFYVETIKGTFNDESIIIVGDRYDIIEHAIESRVQLIIITGGKPIPDKYIQLAQSAGVCMLSVPSDTYYTSKMIHQCGYLASIMRIGDVIRFYPNDYLEDVRDEMSRSHFRSYPVVDEGSRLAGFINRKHVLSPSRKRVVLVDHNEYAQSVDGLEEAEIMEIIDHHKLGDISTNLPISFRNVPVGSTCTIIYQMYLEHGLEPNRRMAGLLLSGILSDTLYFKSPTTTLADRKAAEELNRSVKSDLEAYAMEMFQAGTSLKGQSMMEIFNKDYKTFQVGHFEAGISQVFTLDVDEVFLRRNEVLETLHTLHENRNLELTMLLVTDILKEGSYLFYQCKNRQLIPLAFQTSADQGVFVTGLVSRKKQVVPRILEAIQQLDASR</sequence>